<accession>A0A9X2AJG9</accession>
<organism evidence="2 3">
    <name type="scientific">Hymenobacter cyanobacteriorum</name>
    <dbReference type="NCBI Taxonomy" id="2926463"/>
    <lineage>
        <taxon>Bacteria</taxon>
        <taxon>Pseudomonadati</taxon>
        <taxon>Bacteroidota</taxon>
        <taxon>Cytophagia</taxon>
        <taxon>Cytophagales</taxon>
        <taxon>Hymenobacteraceae</taxon>
        <taxon>Hymenobacter</taxon>
    </lineage>
</organism>
<protein>
    <recommendedName>
        <fullName evidence="4">Outer membrane protein beta-barrel domain-containing protein</fullName>
    </recommendedName>
</protein>
<evidence type="ECO:0008006" key="4">
    <source>
        <dbReference type="Google" id="ProtNLM"/>
    </source>
</evidence>
<keyword evidence="1" id="KW-0732">Signal</keyword>
<gene>
    <name evidence="2" type="ORF">MON38_20320</name>
</gene>
<dbReference type="RefSeq" id="WP_241937988.1">
    <property type="nucleotide sequence ID" value="NZ_JALBGC010000006.1"/>
</dbReference>
<feature type="signal peptide" evidence="1">
    <location>
        <begin position="1"/>
        <end position="23"/>
    </location>
</feature>
<proteinExistence type="predicted"/>
<evidence type="ECO:0000313" key="3">
    <source>
        <dbReference type="Proteomes" id="UP001139193"/>
    </source>
</evidence>
<feature type="chain" id="PRO_5040960807" description="Outer membrane protein beta-barrel domain-containing protein" evidence="1">
    <location>
        <begin position="24"/>
        <end position="243"/>
    </location>
</feature>
<comment type="caution">
    <text evidence="2">The sequence shown here is derived from an EMBL/GenBank/DDBJ whole genome shotgun (WGS) entry which is preliminary data.</text>
</comment>
<reference evidence="2" key="1">
    <citation type="submission" date="2022-03" db="EMBL/GenBank/DDBJ databases">
        <title>Bacterial whole genome sequence for Hymenobacter sp. DH14.</title>
        <authorList>
            <person name="Le V."/>
        </authorList>
    </citation>
    <scope>NUCLEOTIDE SEQUENCE</scope>
    <source>
        <strain evidence="2">DH14</strain>
    </source>
</reference>
<sequence length="243" mass="26688">MKPKSFLLPAICGCWFSTFSAQAQCHSHAPVFTAHHAFRSSKDSCAVQKPFQPSRFGAYIGVLGLRDRRGTPFAGLDLEGSYYLTPRWGSGLRATLTGQMPAGALPVAHYGESVRPSLQMFSATWSNSLLLLDQPRWRVAVLGGAGVGWLNLRDRNQQVPSQSSTYRSCGCTESKLLETAASPLTEVGLSATYKLKGKNAPWLTMRGQYRQWYGTVPFGTPNQFSHYLLSVGVSLPDAPRRSR</sequence>
<evidence type="ECO:0000313" key="2">
    <source>
        <dbReference type="EMBL" id="MCI1189775.1"/>
    </source>
</evidence>
<dbReference type="Proteomes" id="UP001139193">
    <property type="component" value="Unassembled WGS sequence"/>
</dbReference>
<name>A0A9X2AJG9_9BACT</name>
<keyword evidence="3" id="KW-1185">Reference proteome</keyword>
<dbReference type="AlphaFoldDB" id="A0A9X2AJG9"/>
<dbReference type="EMBL" id="JALBGC010000006">
    <property type="protein sequence ID" value="MCI1189775.1"/>
    <property type="molecule type" value="Genomic_DNA"/>
</dbReference>
<evidence type="ECO:0000256" key="1">
    <source>
        <dbReference type="SAM" id="SignalP"/>
    </source>
</evidence>